<evidence type="ECO:0000256" key="15">
    <source>
        <dbReference type="SAM" id="MobiDB-lite"/>
    </source>
</evidence>
<dbReference type="NCBIfam" id="NF003763">
    <property type="entry name" value="PRK05354.1"/>
    <property type="match status" value="1"/>
</dbReference>
<comment type="similarity">
    <text evidence="4">Belongs to the Orn/Lys/Arg decarboxylase class-II family. SpeA subfamily.</text>
</comment>
<proteinExistence type="inferred from homology"/>
<dbReference type="PRINTS" id="PR01179">
    <property type="entry name" value="ODADCRBXLASE"/>
</dbReference>
<dbReference type="GO" id="GO:0008792">
    <property type="term" value="F:arginine decarboxylase activity"/>
    <property type="evidence" value="ECO:0007669"/>
    <property type="project" value="UniProtKB-EC"/>
</dbReference>
<protein>
    <recommendedName>
        <fullName evidence="5">arginine decarboxylase</fullName>
        <ecNumber evidence="5">4.1.1.19</ecNumber>
    </recommendedName>
</protein>
<feature type="domain" description="Arginine decarboxylase helical bundle" evidence="17">
    <location>
        <begin position="408"/>
        <end position="487"/>
    </location>
</feature>
<dbReference type="InterPro" id="IPR009006">
    <property type="entry name" value="Ala_racemase/Decarboxylase_C"/>
</dbReference>
<dbReference type="PANTHER" id="PTHR43295:SF9">
    <property type="entry name" value="BIOSYNTHETIC ARGININE DECARBOXYLASE"/>
    <property type="match status" value="1"/>
</dbReference>
<dbReference type="PANTHER" id="PTHR43295">
    <property type="entry name" value="ARGININE DECARBOXYLASE"/>
    <property type="match status" value="1"/>
</dbReference>
<evidence type="ECO:0000259" key="17">
    <source>
        <dbReference type="Pfam" id="PF17810"/>
    </source>
</evidence>
<evidence type="ECO:0000256" key="4">
    <source>
        <dbReference type="ARBA" id="ARBA00008357"/>
    </source>
</evidence>
<dbReference type="InterPro" id="IPR022644">
    <property type="entry name" value="De-COase2_N"/>
</dbReference>
<evidence type="ECO:0000259" key="16">
    <source>
        <dbReference type="Pfam" id="PF02784"/>
    </source>
</evidence>
<evidence type="ECO:0000256" key="2">
    <source>
        <dbReference type="ARBA" id="ARBA00001946"/>
    </source>
</evidence>
<dbReference type="EC" id="4.1.1.19" evidence="5"/>
<dbReference type="SUPFAM" id="SSF51419">
    <property type="entry name" value="PLP-binding barrel"/>
    <property type="match status" value="1"/>
</dbReference>
<name>A6G7S0_9BACT</name>
<evidence type="ECO:0000256" key="11">
    <source>
        <dbReference type="ARBA" id="ARBA00023115"/>
    </source>
</evidence>
<feature type="domain" description="Orn/DAP/Arg decarboxylase 2 N-terminal" evidence="16">
    <location>
        <begin position="127"/>
        <end position="382"/>
    </location>
</feature>
<feature type="modified residue" description="N6-(pyridoxal phosphate)lysine" evidence="13">
    <location>
        <position position="139"/>
    </location>
</feature>
<keyword evidence="8" id="KW-0460">Magnesium</keyword>
<keyword evidence="11" id="KW-0620">Polyamine biosynthesis</keyword>
<evidence type="ECO:0000256" key="6">
    <source>
        <dbReference type="ARBA" id="ARBA00022723"/>
    </source>
</evidence>
<dbReference type="SUPFAM" id="SSF50621">
    <property type="entry name" value="Alanine racemase C-terminal domain-like"/>
    <property type="match status" value="1"/>
</dbReference>
<evidence type="ECO:0000256" key="12">
    <source>
        <dbReference type="ARBA" id="ARBA00023239"/>
    </source>
</evidence>
<dbReference type="GO" id="GO:0008295">
    <property type="term" value="P:spermidine biosynthetic process"/>
    <property type="evidence" value="ECO:0007669"/>
    <property type="project" value="UniProtKB-KW"/>
</dbReference>
<evidence type="ECO:0000256" key="5">
    <source>
        <dbReference type="ARBA" id="ARBA00012426"/>
    </source>
</evidence>
<reference evidence="18 19" key="1">
    <citation type="submission" date="2007-06" db="EMBL/GenBank/DDBJ databases">
        <authorList>
            <person name="Shimkets L."/>
            <person name="Ferriera S."/>
            <person name="Johnson J."/>
            <person name="Kravitz S."/>
            <person name="Beeson K."/>
            <person name="Sutton G."/>
            <person name="Rogers Y.-H."/>
            <person name="Friedman R."/>
            <person name="Frazier M."/>
            <person name="Venter J.C."/>
        </authorList>
    </citation>
    <scope>NUCLEOTIDE SEQUENCE [LARGE SCALE GENOMIC DNA]</scope>
    <source>
        <strain evidence="18 19">SIR-1</strain>
    </source>
</reference>
<comment type="cofactor">
    <cofactor evidence="2">
        <name>Mg(2+)</name>
        <dbReference type="ChEBI" id="CHEBI:18420"/>
    </cofactor>
</comment>
<comment type="caution">
    <text evidence="18">The sequence shown here is derived from an EMBL/GenBank/DDBJ whole genome shotgun (WGS) entry which is preliminary data.</text>
</comment>
<dbReference type="PIRSF" id="PIRSF001336">
    <property type="entry name" value="Arg_decrbxlase"/>
    <property type="match status" value="1"/>
</dbReference>
<keyword evidence="9 13" id="KW-0663">Pyridoxal phosphate</keyword>
<accession>A6G7S0</accession>
<keyword evidence="19" id="KW-1185">Reference proteome</keyword>
<dbReference type="Gene3D" id="2.40.37.10">
    <property type="entry name" value="Lyase, Ornithine Decarboxylase, Chain A, domain 1"/>
    <property type="match status" value="1"/>
</dbReference>
<evidence type="ECO:0000256" key="1">
    <source>
        <dbReference type="ARBA" id="ARBA00001933"/>
    </source>
</evidence>
<keyword evidence="10" id="KW-0745">Spermidine biosynthesis</keyword>
<dbReference type="eggNOG" id="COG1166">
    <property type="taxonomic scope" value="Bacteria"/>
</dbReference>
<dbReference type="InterPro" id="IPR000183">
    <property type="entry name" value="Orn/DAP/Arg_de-COase"/>
</dbReference>
<comment type="cofactor">
    <cofactor evidence="1 13">
        <name>pyridoxal 5'-phosphate</name>
        <dbReference type="ChEBI" id="CHEBI:597326"/>
    </cofactor>
</comment>
<dbReference type="PROSITE" id="PS00879">
    <property type="entry name" value="ODR_DC_2_2"/>
    <property type="match status" value="1"/>
</dbReference>
<dbReference type="STRING" id="391625.PPSIR1_34562"/>
<dbReference type="Gene3D" id="3.20.20.10">
    <property type="entry name" value="Alanine racemase"/>
    <property type="match status" value="1"/>
</dbReference>
<dbReference type="InterPro" id="IPR022657">
    <property type="entry name" value="De-COase2_CS"/>
</dbReference>
<evidence type="ECO:0000256" key="10">
    <source>
        <dbReference type="ARBA" id="ARBA00023066"/>
    </source>
</evidence>
<dbReference type="PRINTS" id="PR01180">
    <property type="entry name" value="ARGDCRBXLASE"/>
</dbReference>
<keyword evidence="6" id="KW-0479">Metal-binding</keyword>
<dbReference type="Pfam" id="PF17810">
    <property type="entry name" value="Arg_decarb_HB"/>
    <property type="match status" value="1"/>
</dbReference>
<evidence type="ECO:0000256" key="13">
    <source>
        <dbReference type="PIRSR" id="PIRSR001336-50"/>
    </source>
</evidence>
<organism evidence="18 19">
    <name type="scientific">Plesiocystis pacifica SIR-1</name>
    <dbReference type="NCBI Taxonomy" id="391625"/>
    <lineage>
        <taxon>Bacteria</taxon>
        <taxon>Pseudomonadati</taxon>
        <taxon>Myxococcota</taxon>
        <taxon>Polyangia</taxon>
        <taxon>Nannocystales</taxon>
        <taxon>Nannocystaceae</taxon>
        <taxon>Plesiocystis</taxon>
    </lineage>
</organism>
<evidence type="ECO:0000256" key="3">
    <source>
        <dbReference type="ARBA" id="ARBA00002257"/>
    </source>
</evidence>
<sequence length="676" mass="75677">MSSPGRPDNRGPMTESSDFAAAPVVDADAPTAAEVTTTTRAFKTWALENSLKRYGADKWGQGFLAVNGEGCLTFKAPALPELDLQRVAMVLRERGVHSPFVLRFPGMIVAAMERLHRAFELAAEENEYQGEHMGMYPLKVNQRRSVVETVVAARERCAYGLEAGSKPELLLAMAQPVSKAPLICNGYKDREFIRLAFHAAELGHEVILVLESMREVQRYLDIYAQGEWKATPFLGMRAKLYSRGSGRWQSSGGERSKFGLTTNEMLEVVRRLEGADALDRLSLLHFHIGSQITQIKRIKVAVREGIRLWCSLRARCGGLRYIDLGGGIGIDYDGSRTSYPSSANYSLEEYASQVVFEIGQVVRELELPAPTIVTESGRVLVAQHAVTVADLREVQGALLPVPEASPAEDRLITSLRECLEYINVKNIEEYFHDAVDYRDEALQLFSRGYLSLEDRASAEGLFQRIRMRCAKLIRQMRHKPEEILDYLDRAQVKYLANFSIFQSLPDTWSIDQVFPAAPLSGHGSAPAYNAEIVDITCDSDGCVRTFAHPDDNLKSLPLHAPPARNDEPYFLGFFMTGAYQDSLANAHNLFGRCHEVIVRGPEEDGVILGAQSIEFERGLWFEVKTGYSVQDMLEEMDYDVDSITQMIRDRHLGVDTTLGQPWAMGVLQEYPYLTRT</sequence>
<keyword evidence="7" id="KW-0210">Decarboxylase</keyword>
<dbReference type="Pfam" id="PF02784">
    <property type="entry name" value="Orn_Arg_deC_N"/>
    <property type="match status" value="1"/>
</dbReference>
<evidence type="ECO:0000256" key="8">
    <source>
        <dbReference type="ARBA" id="ARBA00022842"/>
    </source>
</evidence>
<evidence type="ECO:0000256" key="9">
    <source>
        <dbReference type="ARBA" id="ARBA00022898"/>
    </source>
</evidence>
<dbReference type="Gene3D" id="1.20.58.930">
    <property type="match status" value="1"/>
</dbReference>
<evidence type="ECO:0000256" key="7">
    <source>
        <dbReference type="ARBA" id="ARBA00022793"/>
    </source>
</evidence>
<dbReference type="InterPro" id="IPR029066">
    <property type="entry name" value="PLP-binding_barrel"/>
</dbReference>
<feature type="region of interest" description="Disordered" evidence="15">
    <location>
        <begin position="1"/>
        <end position="22"/>
    </location>
</feature>
<dbReference type="GO" id="GO:0006527">
    <property type="term" value="P:L-arginine catabolic process"/>
    <property type="evidence" value="ECO:0007669"/>
    <property type="project" value="InterPro"/>
</dbReference>
<dbReference type="AlphaFoldDB" id="A6G7S0"/>
<keyword evidence="12 18" id="KW-0456">Lyase</keyword>
<dbReference type="CDD" id="cd06830">
    <property type="entry name" value="PLPDE_III_ADC"/>
    <property type="match status" value="1"/>
</dbReference>
<dbReference type="EMBL" id="ABCS01000035">
    <property type="protein sequence ID" value="EDM78148.1"/>
    <property type="molecule type" value="Genomic_DNA"/>
</dbReference>
<evidence type="ECO:0000313" key="19">
    <source>
        <dbReference type="Proteomes" id="UP000005801"/>
    </source>
</evidence>
<comment type="function">
    <text evidence="3">Catalyzes the biosynthesis of agmatine from arginine.</text>
</comment>
<evidence type="ECO:0000256" key="14">
    <source>
        <dbReference type="PIRSR" id="PIRSR600183-50"/>
    </source>
</evidence>
<evidence type="ECO:0000313" key="18">
    <source>
        <dbReference type="EMBL" id="EDM78148.1"/>
    </source>
</evidence>
<dbReference type="GO" id="GO:0046872">
    <property type="term" value="F:metal ion binding"/>
    <property type="evidence" value="ECO:0007669"/>
    <property type="project" value="UniProtKB-KW"/>
</dbReference>
<dbReference type="Proteomes" id="UP000005801">
    <property type="component" value="Unassembled WGS sequence"/>
</dbReference>
<gene>
    <name evidence="18" type="ORF">PPSIR1_34562</name>
</gene>
<feature type="active site" description="Proton donor" evidence="14">
    <location>
        <position position="537"/>
    </location>
</feature>
<dbReference type="InterPro" id="IPR040634">
    <property type="entry name" value="Arg_decarb_HB"/>
</dbReference>
<dbReference type="InterPro" id="IPR002985">
    <property type="entry name" value="Arg_decrbxlase"/>
</dbReference>